<accession>A0A3P9CCF5</accession>
<evidence type="ECO:0000313" key="6">
    <source>
        <dbReference type="Ensembl" id="ENSMZEP00005019694.1"/>
    </source>
</evidence>
<dbReference type="SMART" id="SM01391">
    <property type="entry name" value="Filament"/>
    <property type="match status" value="1"/>
</dbReference>
<dbReference type="InterPro" id="IPR050405">
    <property type="entry name" value="Intermediate_filament"/>
</dbReference>
<dbReference type="PANTHER" id="PTHR45652:SF11">
    <property type="entry name" value="NOTOCHORD GRANULAR SURFACE"/>
    <property type="match status" value="1"/>
</dbReference>
<dbReference type="STRING" id="106582.ENSMZEP00005019694"/>
<keyword evidence="7" id="KW-1185">Reference proteome</keyword>
<dbReference type="PROSITE" id="PS51842">
    <property type="entry name" value="IF_ROD_2"/>
    <property type="match status" value="1"/>
</dbReference>
<dbReference type="InterPro" id="IPR039008">
    <property type="entry name" value="IF_rod_dom"/>
</dbReference>
<dbReference type="Ensembl" id="ENSMZET00005020324.1">
    <property type="protein sequence ID" value="ENSMZEP00005019694.1"/>
    <property type="gene ID" value="ENSMZEG00005014781.1"/>
</dbReference>
<feature type="compositionally biased region" description="Polar residues" evidence="4">
    <location>
        <begin position="22"/>
        <end position="36"/>
    </location>
</feature>
<dbReference type="Gene3D" id="1.20.5.1160">
    <property type="entry name" value="Vasodilator-stimulated phosphoprotein"/>
    <property type="match status" value="1"/>
</dbReference>
<dbReference type="CTD" id="572199"/>
<dbReference type="PANTHER" id="PTHR45652">
    <property type="entry name" value="GLIAL FIBRILLARY ACIDIC PROTEIN"/>
    <property type="match status" value="1"/>
</dbReference>
<evidence type="ECO:0000256" key="2">
    <source>
        <dbReference type="ARBA" id="ARBA00023054"/>
    </source>
</evidence>
<evidence type="ECO:0000313" key="7">
    <source>
        <dbReference type="Proteomes" id="UP000265160"/>
    </source>
</evidence>
<dbReference type="GO" id="GO:0048570">
    <property type="term" value="P:notochord morphogenesis"/>
    <property type="evidence" value="ECO:0007669"/>
    <property type="project" value="Ensembl"/>
</dbReference>
<reference evidence="6" key="2">
    <citation type="submission" date="2025-08" db="UniProtKB">
        <authorList>
            <consortium name="Ensembl"/>
        </authorList>
    </citation>
    <scope>IDENTIFICATION</scope>
</reference>
<dbReference type="Proteomes" id="UP000265160">
    <property type="component" value="LG15"/>
</dbReference>
<dbReference type="GeneTree" id="ENSGT00940000164536"/>
<dbReference type="AlphaFoldDB" id="A0A3P9CCF5"/>
<evidence type="ECO:0000256" key="4">
    <source>
        <dbReference type="SAM" id="MobiDB-lite"/>
    </source>
</evidence>
<dbReference type="GO" id="GO:0045109">
    <property type="term" value="P:intermediate filament organization"/>
    <property type="evidence" value="ECO:0007669"/>
    <property type="project" value="TreeGrafter"/>
</dbReference>
<dbReference type="Pfam" id="PF00038">
    <property type="entry name" value="Filament"/>
    <property type="match status" value="1"/>
</dbReference>
<reference evidence="6 7" key="1">
    <citation type="journal article" date="2014" name="Nature">
        <title>The genomic substrate for adaptive radiation in African cichlid fish.</title>
        <authorList>
            <person name="Brawand D."/>
            <person name="Wagner C.E."/>
            <person name="Li Y.I."/>
            <person name="Malinsky M."/>
            <person name="Keller I."/>
            <person name="Fan S."/>
            <person name="Simakov O."/>
            <person name="Ng A.Y."/>
            <person name="Lim Z.W."/>
            <person name="Bezault E."/>
            <person name="Turner-Maier J."/>
            <person name="Johnson J."/>
            <person name="Alcazar R."/>
            <person name="Noh H.J."/>
            <person name="Russell P."/>
            <person name="Aken B."/>
            <person name="Alfoldi J."/>
            <person name="Amemiya C."/>
            <person name="Azzouzi N."/>
            <person name="Baroiller J.F."/>
            <person name="Barloy-Hubler F."/>
            <person name="Berlin A."/>
            <person name="Bloomquist R."/>
            <person name="Carleton K.L."/>
            <person name="Conte M.A."/>
            <person name="D'Cotta H."/>
            <person name="Eshel O."/>
            <person name="Gaffney L."/>
            <person name="Galibert F."/>
            <person name="Gante H.F."/>
            <person name="Gnerre S."/>
            <person name="Greuter L."/>
            <person name="Guyon R."/>
            <person name="Haddad N.S."/>
            <person name="Haerty W."/>
            <person name="Harris R.M."/>
            <person name="Hofmann H.A."/>
            <person name="Hourlier T."/>
            <person name="Hulata G."/>
            <person name="Jaffe D.B."/>
            <person name="Lara M."/>
            <person name="Lee A.P."/>
            <person name="MacCallum I."/>
            <person name="Mwaiko S."/>
            <person name="Nikaido M."/>
            <person name="Nishihara H."/>
            <person name="Ozouf-Costaz C."/>
            <person name="Penman D.J."/>
            <person name="Przybylski D."/>
            <person name="Rakotomanga M."/>
            <person name="Renn S.C.P."/>
            <person name="Ribeiro F.J."/>
            <person name="Ron M."/>
            <person name="Salzburger W."/>
            <person name="Sanchez-Pulido L."/>
            <person name="Santos M.E."/>
            <person name="Searle S."/>
            <person name="Sharpe T."/>
            <person name="Swofford R."/>
            <person name="Tan F.J."/>
            <person name="Williams L."/>
            <person name="Young S."/>
            <person name="Yin S."/>
            <person name="Okada N."/>
            <person name="Kocher T.D."/>
            <person name="Miska E.A."/>
            <person name="Lander E.S."/>
            <person name="Venkatesh B."/>
            <person name="Fernald R.D."/>
            <person name="Meyer A."/>
            <person name="Ponting C.P."/>
            <person name="Streelman J.T."/>
            <person name="Lindblad-Toh K."/>
            <person name="Seehausen O."/>
            <person name="Di Palma F."/>
        </authorList>
    </citation>
    <scope>NUCLEOTIDE SEQUENCE</scope>
</reference>
<reference evidence="6" key="3">
    <citation type="submission" date="2025-09" db="UniProtKB">
        <authorList>
            <consortium name="Ensembl"/>
        </authorList>
    </citation>
    <scope>IDENTIFICATION</scope>
</reference>
<dbReference type="GO" id="GO:0060035">
    <property type="term" value="P:notochord cell development"/>
    <property type="evidence" value="ECO:0007669"/>
    <property type="project" value="Ensembl"/>
</dbReference>
<dbReference type="GO" id="GO:0005200">
    <property type="term" value="F:structural constituent of cytoskeleton"/>
    <property type="evidence" value="ECO:0007669"/>
    <property type="project" value="Ensembl"/>
</dbReference>
<name>A0A3P9CCF5_9CICH</name>
<feature type="compositionally biased region" description="Polar residues" evidence="4">
    <location>
        <begin position="447"/>
        <end position="456"/>
    </location>
</feature>
<feature type="domain" description="IF rod" evidence="5">
    <location>
        <begin position="103"/>
        <end position="413"/>
    </location>
</feature>
<dbReference type="Gene3D" id="1.20.5.170">
    <property type="match status" value="1"/>
</dbReference>
<sequence>MSRSPERMSSYRRHFEGTLAASSACQLRASSPSPTQKETRHRSASFTRSGETRGRMALSNKARLTSTSMGALCFGVSKDGELELDLDVAAEENRAFMLTRTHERQEMVILNDRLTVYIEKVRTLESKNKQLEAEIEALRSSYDRSSGLRKLYESQLKEVNRDAEKMREQRDLSLAAKAAMLGQLDTLKARYNEALETRKKSEYEIEALRPNVDEATSARIALERQLENLEVQLSFLQRVHKEEIEELILHISSASSESDFMFGLPDLSPALKQIQSQYDSIAAKNLEEMETWYRTKFQDLDNTSSEHIQKVRSMREEIAAYRKNILDKEHELEVLKTRNEYLEAEIRHRLEKYKNEEKGLEEHIEGIKVHLKVSKEKTALLLREYQNLLNVKMALEIEIATYRKLIEGEDSRLGTMVQNLSLTGGLQLPSSDSKCALSAPSKLGGSLSDTSGNSTERAAGAGRIAAASSDIQADGNLEKQATVMSKRKTVLIRTVKTDEDIYESDTQECTIVISGAADDTDEE</sequence>
<evidence type="ECO:0000259" key="5">
    <source>
        <dbReference type="PROSITE" id="PS51842"/>
    </source>
</evidence>
<dbReference type="Gene3D" id="1.20.5.500">
    <property type="entry name" value="Single helix bin"/>
    <property type="match status" value="1"/>
</dbReference>
<organism evidence="6 7">
    <name type="scientific">Maylandia zebra</name>
    <name type="common">zebra mbuna</name>
    <dbReference type="NCBI Taxonomy" id="106582"/>
    <lineage>
        <taxon>Eukaryota</taxon>
        <taxon>Metazoa</taxon>
        <taxon>Chordata</taxon>
        <taxon>Craniata</taxon>
        <taxon>Vertebrata</taxon>
        <taxon>Euteleostomi</taxon>
        <taxon>Actinopterygii</taxon>
        <taxon>Neopterygii</taxon>
        <taxon>Teleostei</taxon>
        <taxon>Neoteleostei</taxon>
        <taxon>Acanthomorphata</taxon>
        <taxon>Ovalentaria</taxon>
        <taxon>Cichlomorphae</taxon>
        <taxon>Cichliformes</taxon>
        <taxon>Cichlidae</taxon>
        <taxon>African cichlids</taxon>
        <taxon>Pseudocrenilabrinae</taxon>
        <taxon>Haplochromini</taxon>
        <taxon>Maylandia</taxon>
        <taxon>Maylandia zebra complex</taxon>
    </lineage>
</organism>
<evidence type="ECO:0000256" key="3">
    <source>
        <dbReference type="SAM" id="Coils"/>
    </source>
</evidence>
<feature type="coiled-coil region" evidence="3">
    <location>
        <begin position="114"/>
        <end position="246"/>
    </location>
</feature>
<dbReference type="GO" id="GO:0005882">
    <property type="term" value="C:intermediate filament"/>
    <property type="evidence" value="ECO:0007669"/>
    <property type="project" value="UniProtKB-KW"/>
</dbReference>
<dbReference type="RefSeq" id="XP_023010175.1">
    <property type="nucleotide sequence ID" value="XM_023154407.1"/>
</dbReference>
<keyword evidence="1" id="KW-0403">Intermediate filament</keyword>
<proteinExistence type="predicted"/>
<feature type="region of interest" description="Disordered" evidence="4">
    <location>
        <begin position="22"/>
        <end position="61"/>
    </location>
</feature>
<dbReference type="GO" id="GO:0005737">
    <property type="term" value="C:cytoplasm"/>
    <property type="evidence" value="ECO:0007669"/>
    <property type="project" value="TreeGrafter"/>
</dbReference>
<keyword evidence="2 3" id="KW-0175">Coiled coil</keyword>
<evidence type="ECO:0000256" key="1">
    <source>
        <dbReference type="ARBA" id="ARBA00022754"/>
    </source>
</evidence>
<protein>
    <submittedName>
        <fullName evidence="6">Notochord granular surface</fullName>
    </submittedName>
</protein>
<feature type="region of interest" description="Disordered" evidence="4">
    <location>
        <begin position="437"/>
        <end position="461"/>
    </location>
</feature>
<feature type="coiled-coil region" evidence="3">
    <location>
        <begin position="311"/>
        <end position="363"/>
    </location>
</feature>
<dbReference type="SUPFAM" id="SSF64593">
    <property type="entry name" value="Intermediate filament protein, coiled coil region"/>
    <property type="match status" value="2"/>
</dbReference>